<protein>
    <submittedName>
        <fullName evidence="2">RluA family pseudouridine synthase</fullName>
    </submittedName>
</protein>
<dbReference type="InterPro" id="IPR006224">
    <property type="entry name" value="PsdUridine_synth_RluA-like_CS"/>
</dbReference>
<sequence>MSWGCRFTASGRNSRNSHRRKVFTYPFRYVPCPEVVSAASGLVERIDGSETLRSIFSEGKMLGVLLTDRGCLNAFSGLAGGRSVVEGFVAPIYDYADPQGYFRLRESEISSMPDGIAKSRASAQLQDWLFGQYKVLNARGECLTIKEIFALRGLTPPGGTGDCAAPKLLQHAYLHGMKPLAMGEFWYGASHSSEVREHGHFYPACFGKCGPLLSFMMQGLDVEPNPLDREYEGREPEILYSDDHIVVVNKPAGMLSVPGRTGVRSLLDRLRESFGEVHSCHRLDMDTSGVMVFARKLTTKAELEAQFAGREVRKTYRARLSAGHAPFGRAKRGTVALPLSADYYDRPRQMVDRTSGKTAVTEYEVLEVLPDGEIDVLFRPLTGRTHQLRVHAAHPDGLGRPIKGDLLYGGSPADRLYLHAESLEFRHPVTDKTMKITAI</sequence>
<accession>A0A9D1KIA1</accession>
<dbReference type="PROSITE" id="PS01129">
    <property type="entry name" value="PSI_RLU"/>
    <property type="match status" value="1"/>
</dbReference>
<evidence type="ECO:0000313" key="3">
    <source>
        <dbReference type="Proteomes" id="UP000886881"/>
    </source>
</evidence>
<dbReference type="GO" id="GO:0000455">
    <property type="term" value="P:enzyme-directed rRNA pseudouridine synthesis"/>
    <property type="evidence" value="ECO:0007669"/>
    <property type="project" value="TreeGrafter"/>
</dbReference>
<dbReference type="EMBL" id="DVLC01000141">
    <property type="protein sequence ID" value="HIT47782.1"/>
    <property type="molecule type" value="Genomic_DNA"/>
</dbReference>
<gene>
    <name evidence="2" type="ORF">IAC35_08015</name>
</gene>
<dbReference type="InterPro" id="IPR020103">
    <property type="entry name" value="PsdUridine_synth_cat_dom_sf"/>
</dbReference>
<dbReference type="AlphaFoldDB" id="A0A9D1KIA1"/>
<dbReference type="PANTHER" id="PTHR21600">
    <property type="entry name" value="MITOCHONDRIAL RNA PSEUDOURIDINE SYNTHASE"/>
    <property type="match status" value="1"/>
</dbReference>
<dbReference type="GO" id="GO:0003723">
    <property type="term" value="F:RNA binding"/>
    <property type="evidence" value="ECO:0007669"/>
    <property type="project" value="InterPro"/>
</dbReference>
<dbReference type="Pfam" id="PF00849">
    <property type="entry name" value="PseudoU_synth_2"/>
    <property type="match status" value="1"/>
</dbReference>
<reference evidence="2" key="2">
    <citation type="journal article" date="2021" name="PeerJ">
        <title>Extensive microbial diversity within the chicken gut microbiome revealed by metagenomics and culture.</title>
        <authorList>
            <person name="Gilroy R."/>
            <person name="Ravi A."/>
            <person name="Getino M."/>
            <person name="Pursley I."/>
            <person name="Horton D.L."/>
            <person name="Alikhan N.F."/>
            <person name="Baker D."/>
            <person name="Gharbi K."/>
            <person name="Hall N."/>
            <person name="Watson M."/>
            <person name="Adriaenssens E.M."/>
            <person name="Foster-Nyarko E."/>
            <person name="Jarju S."/>
            <person name="Secka A."/>
            <person name="Antonio M."/>
            <person name="Oren A."/>
            <person name="Chaudhuri R.R."/>
            <person name="La Ragione R."/>
            <person name="Hildebrand F."/>
            <person name="Pallen M.J."/>
        </authorList>
    </citation>
    <scope>NUCLEOTIDE SEQUENCE</scope>
    <source>
        <strain evidence="2">ChiHecec2B26-709</strain>
    </source>
</reference>
<dbReference type="InterPro" id="IPR050188">
    <property type="entry name" value="RluA_PseudoU_synthase"/>
</dbReference>
<dbReference type="InterPro" id="IPR006145">
    <property type="entry name" value="PsdUridine_synth_RsuA/RluA"/>
</dbReference>
<dbReference type="GO" id="GO:0009982">
    <property type="term" value="F:pseudouridine synthase activity"/>
    <property type="evidence" value="ECO:0007669"/>
    <property type="project" value="InterPro"/>
</dbReference>
<name>A0A9D1KIA1_9BACT</name>
<dbReference type="PANTHER" id="PTHR21600:SF89">
    <property type="entry name" value="RIBOSOMAL LARGE SUBUNIT PSEUDOURIDINE SYNTHASE A"/>
    <property type="match status" value="1"/>
</dbReference>
<dbReference type="Proteomes" id="UP000886881">
    <property type="component" value="Unassembled WGS sequence"/>
</dbReference>
<evidence type="ECO:0000259" key="1">
    <source>
        <dbReference type="Pfam" id="PF00849"/>
    </source>
</evidence>
<dbReference type="SUPFAM" id="SSF55120">
    <property type="entry name" value="Pseudouridine synthase"/>
    <property type="match status" value="1"/>
</dbReference>
<proteinExistence type="predicted"/>
<feature type="domain" description="Pseudouridine synthase RsuA/RluA-like" evidence="1">
    <location>
        <begin position="244"/>
        <end position="394"/>
    </location>
</feature>
<dbReference type="Gene3D" id="3.30.2350.10">
    <property type="entry name" value="Pseudouridine synthase"/>
    <property type="match status" value="1"/>
</dbReference>
<dbReference type="GO" id="GO:0140098">
    <property type="term" value="F:catalytic activity, acting on RNA"/>
    <property type="evidence" value="ECO:0007669"/>
    <property type="project" value="UniProtKB-ARBA"/>
</dbReference>
<reference evidence="2" key="1">
    <citation type="submission" date="2020-10" db="EMBL/GenBank/DDBJ databases">
        <authorList>
            <person name="Gilroy R."/>
        </authorList>
    </citation>
    <scope>NUCLEOTIDE SEQUENCE</scope>
    <source>
        <strain evidence="2">ChiHecec2B26-709</strain>
    </source>
</reference>
<comment type="caution">
    <text evidence="2">The sequence shown here is derived from an EMBL/GenBank/DDBJ whole genome shotgun (WGS) entry which is preliminary data.</text>
</comment>
<organism evidence="2 3">
    <name type="scientific">Candidatus Cryptobacteroides merdipullorum</name>
    <dbReference type="NCBI Taxonomy" id="2840771"/>
    <lineage>
        <taxon>Bacteria</taxon>
        <taxon>Pseudomonadati</taxon>
        <taxon>Bacteroidota</taxon>
        <taxon>Bacteroidia</taxon>
        <taxon>Bacteroidales</taxon>
        <taxon>Candidatus Cryptobacteroides</taxon>
    </lineage>
</organism>
<dbReference type="CDD" id="cd02869">
    <property type="entry name" value="PseudoU_synth_RluA_like"/>
    <property type="match status" value="1"/>
</dbReference>
<evidence type="ECO:0000313" key="2">
    <source>
        <dbReference type="EMBL" id="HIT47782.1"/>
    </source>
</evidence>